<evidence type="ECO:0000313" key="3">
    <source>
        <dbReference type="Proteomes" id="UP000242972"/>
    </source>
</evidence>
<feature type="transmembrane region" description="Helical" evidence="1">
    <location>
        <begin position="109"/>
        <end position="127"/>
    </location>
</feature>
<name>A0A2T2WSB2_9FIRM</name>
<evidence type="ECO:0000256" key="1">
    <source>
        <dbReference type="SAM" id="Phobius"/>
    </source>
</evidence>
<keyword evidence="1" id="KW-0472">Membrane</keyword>
<dbReference type="Proteomes" id="UP000242972">
    <property type="component" value="Unassembled WGS sequence"/>
</dbReference>
<dbReference type="EMBL" id="PXYW01000157">
    <property type="protein sequence ID" value="PSR25120.1"/>
    <property type="molecule type" value="Genomic_DNA"/>
</dbReference>
<accession>A0A2T2WSB2</accession>
<reference evidence="2 3" key="1">
    <citation type="journal article" date="2014" name="BMC Genomics">
        <title>Comparison of environmental and isolate Sulfobacillus genomes reveals diverse carbon, sulfur, nitrogen, and hydrogen metabolisms.</title>
        <authorList>
            <person name="Justice N.B."/>
            <person name="Norman A."/>
            <person name="Brown C.T."/>
            <person name="Singh A."/>
            <person name="Thomas B.C."/>
            <person name="Banfield J.F."/>
        </authorList>
    </citation>
    <scope>NUCLEOTIDE SEQUENCE [LARGE SCALE GENOMIC DNA]</scope>
    <source>
        <strain evidence="2">AMDSBA4</strain>
    </source>
</reference>
<proteinExistence type="predicted"/>
<keyword evidence="1" id="KW-0812">Transmembrane</keyword>
<feature type="transmembrane region" description="Helical" evidence="1">
    <location>
        <begin position="74"/>
        <end position="97"/>
    </location>
</feature>
<evidence type="ECO:0000313" key="2">
    <source>
        <dbReference type="EMBL" id="PSR25120.1"/>
    </source>
</evidence>
<feature type="transmembrane region" description="Helical" evidence="1">
    <location>
        <begin position="20"/>
        <end position="42"/>
    </location>
</feature>
<dbReference type="AlphaFoldDB" id="A0A2T2WSB2"/>
<gene>
    <name evidence="2" type="ORF">C7B46_20775</name>
</gene>
<comment type="caution">
    <text evidence="2">The sequence shown here is derived from an EMBL/GenBank/DDBJ whole genome shotgun (WGS) entry which is preliminary data.</text>
</comment>
<organism evidence="2 3">
    <name type="scientific">Sulfobacillus benefaciens</name>
    <dbReference type="NCBI Taxonomy" id="453960"/>
    <lineage>
        <taxon>Bacteria</taxon>
        <taxon>Bacillati</taxon>
        <taxon>Bacillota</taxon>
        <taxon>Clostridia</taxon>
        <taxon>Eubacteriales</taxon>
        <taxon>Clostridiales Family XVII. Incertae Sedis</taxon>
        <taxon>Sulfobacillus</taxon>
    </lineage>
</organism>
<keyword evidence="1" id="KW-1133">Transmembrane helix</keyword>
<sequence>MLSLEPGGRNFNDKMQATFSVEWAILGGVIGSMVMAIWAMMVSLISGKGFWVPVQLIAATWFGPQAMMHMTVRIIVVGLITHMMVGAMFGLVLAGLFVAFRIRSGPSRLLWGIGCAIGIWIVNQYAILPTIDPMMATHMSPWAFALGHRMFGVNTATFFLNPIMSQQTFSSAH</sequence>
<feature type="transmembrane region" description="Helical" evidence="1">
    <location>
        <begin position="139"/>
        <end position="160"/>
    </location>
</feature>
<protein>
    <submittedName>
        <fullName evidence="2">Uncharacterized protein</fullName>
    </submittedName>
</protein>